<sequence length="91" mass="9796">MALSVSDGAIFITDRAFSTLCNFTVLYYPEFHSGQLKALPLAGEFNYPSVFFVPKAQSVKTLNTAKRNSGVIGNLIPKSANGTISISPIQI</sequence>
<organism evidence="1 2">
    <name type="scientific">Algoriphagus chordae</name>
    <dbReference type="NCBI Taxonomy" id="237019"/>
    <lineage>
        <taxon>Bacteria</taxon>
        <taxon>Pseudomonadati</taxon>
        <taxon>Bacteroidota</taxon>
        <taxon>Cytophagia</taxon>
        <taxon>Cytophagales</taxon>
        <taxon>Cyclobacteriaceae</taxon>
        <taxon>Algoriphagus</taxon>
    </lineage>
</organism>
<dbReference type="AlphaFoldDB" id="A0A2W7QQJ4"/>
<evidence type="ECO:0000313" key="1">
    <source>
        <dbReference type="EMBL" id="PZX48300.1"/>
    </source>
</evidence>
<name>A0A2W7QQJ4_9BACT</name>
<protein>
    <submittedName>
        <fullName evidence="1">Uncharacterized protein</fullName>
    </submittedName>
</protein>
<reference evidence="1 2" key="1">
    <citation type="submission" date="2018-06" db="EMBL/GenBank/DDBJ databases">
        <title>Genomic Encyclopedia of Archaeal and Bacterial Type Strains, Phase II (KMG-II): from individual species to whole genera.</title>
        <authorList>
            <person name="Goeker M."/>
        </authorList>
    </citation>
    <scope>NUCLEOTIDE SEQUENCE [LARGE SCALE GENOMIC DNA]</scope>
    <source>
        <strain evidence="1 2">DSM 19830</strain>
    </source>
</reference>
<gene>
    <name evidence="1" type="ORF">LV85_03710</name>
</gene>
<dbReference type="RefSeq" id="WP_111322214.1">
    <property type="nucleotide sequence ID" value="NZ_QKZT01000021.1"/>
</dbReference>
<keyword evidence="2" id="KW-1185">Reference proteome</keyword>
<comment type="caution">
    <text evidence="1">The sequence shown here is derived from an EMBL/GenBank/DDBJ whole genome shotgun (WGS) entry which is preliminary data.</text>
</comment>
<dbReference type="Proteomes" id="UP000248882">
    <property type="component" value="Unassembled WGS sequence"/>
</dbReference>
<proteinExistence type="predicted"/>
<evidence type="ECO:0000313" key="2">
    <source>
        <dbReference type="Proteomes" id="UP000248882"/>
    </source>
</evidence>
<dbReference type="EMBL" id="QKZT01000021">
    <property type="protein sequence ID" value="PZX48300.1"/>
    <property type="molecule type" value="Genomic_DNA"/>
</dbReference>
<accession>A0A2W7QQJ4</accession>